<sequence>MKVMAYADPIVEAGKRISPFFIESVAVGSIVTIAVITAKIVGMLKKSQTHTVRKTAIPVLITLRPTIFHFLS</sequence>
<keyword evidence="1" id="KW-0472">Membrane</keyword>
<evidence type="ECO:0000256" key="1">
    <source>
        <dbReference type="SAM" id="Phobius"/>
    </source>
</evidence>
<keyword evidence="1" id="KW-1133">Transmembrane helix</keyword>
<accession>A0A9W3ZYL1</accession>
<name>A0A9W3ZYL1_BACTO</name>
<reference evidence="2 3" key="1">
    <citation type="submission" date="2015-05" db="EMBL/GenBank/DDBJ databases">
        <title>Whole genome sequence of Bacillus thuringiensis serovar tolworthi Pasteur Institute Standard strain.</title>
        <authorList>
            <person name="Kanda K."/>
            <person name="Nakashima K."/>
            <person name="Nagano Y."/>
        </authorList>
    </citation>
    <scope>NUCLEOTIDE SEQUENCE [LARGE SCALE GENOMIC DNA]</scope>
    <source>
        <strain evidence="2 3">Pasteur Institute Standard strain</strain>
    </source>
</reference>
<protein>
    <submittedName>
        <fullName evidence="2">Uncharacterized protein</fullName>
    </submittedName>
</protein>
<organism evidence="2 3">
    <name type="scientific">Bacillus thuringiensis subsp. tolworthi</name>
    <dbReference type="NCBI Taxonomy" id="1442"/>
    <lineage>
        <taxon>Bacteria</taxon>
        <taxon>Bacillati</taxon>
        <taxon>Bacillota</taxon>
        <taxon>Bacilli</taxon>
        <taxon>Bacillales</taxon>
        <taxon>Bacillaceae</taxon>
        <taxon>Bacillus</taxon>
        <taxon>Bacillus cereus group</taxon>
    </lineage>
</organism>
<gene>
    <name evidence="2" type="ORF">KNN_03232</name>
</gene>
<evidence type="ECO:0000313" key="2">
    <source>
        <dbReference type="EMBL" id="BAR84078.1"/>
    </source>
</evidence>
<dbReference type="Proteomes" id="UP000055316">
    <property type="component" value="Chromosome"/>
</dbReference>
<dbReference type="EMBL" id="AP014864">
    <property type="protein sequence ID" value="BAR84078.1"/>
    <property type="molecule type" value="Genomic_DNA"/>
</dbReference>
<keyword evidence="1" id="KW-0812">Transmembrane</keyword>
<evidence type="ECO:0000313" key="3">
    <source>
        <dbReference type="Proteomes" id="UP000055316"/>
    </source>
</evidence>
<dbReference type="AlphaFoldDB" id="A0A9W3ZYL1"/>
<proteinExistence type="predicted"/>
<feature type="transmembrane region" description="Helical" evidence="1">
    <location>
        <begin position="20"/>
        <end position="44"/>
    </location>
</feature>